<gene>
    <name evidence="7" type="primary">ahcY</name>
    <name evidence="6" type="ORF">SBX37_03080</name>
    <name evidence="7" type="ORF">VIM7927_01336</name>
</gene>
<reference evidence="7 8" key="1">
    <citation type="submission" date="2017-05" db="EMBL/GenBank/DDBJ databases">
        <authorList>
            <person name="Song R."/>
            <person name="Chenine A.L."/>
            <person name="Ruprecht R.M."/>
        </authorList>
    </citation>
    <scope>NUCLEOTIDE SEQUENCE [LARGE SCALE GENOMIC DNA]</scope>
    <source>
        <strain evidence="7 8">CECT 7927</strain>
    </source>
</reference>
<accession>A0A1Y6IR33</accession>
<dbReference type="EMBL" id="JAWRCO010000001">
    <property type="protein sequence ID" value="MDW6001879.1"/>
    <property type="molecule type" value="Genomic_DNA"/>
</dbReference>
<evidence type="ECO:0000259" key="5">
    <source>
        <dbReference type="SMART" id="SM00997"/>
    </source>
</evidence>
<organism evidence="7 8">
    <name type="scientific">Vibrio mangrovi</name>
    <dbReference type="NCBI Taxonomy" id="474394"/>
    <lineage>
        <taxon>Bacteria</taxon>
        <taxon>Pseudomonadati</taxon>
        <taxon>Pseudomonadota</taxon>
        <taxon>Gammaproteobacteria</taxon>
        <taxon>Vibrionales</taxon>
        <taxon>Vibrionaceae</taxon>
        <taxon>Vibrio</taxon>
    </lineage>
</organism>
<dbReference type="OrthoDB" id="9802717at2"/>
<evidence type="ECO:0000313" key="7">
    <source>
        <dbReference type="EMBL" id="SMS00095.1"/>
    </source>
</evidence>
<dbReference type="AlphaFoldDB" id="A0A1Y6IR33"/>
<evidence type="ECO:0000313" key="8">
    <source>
        <dbReference type="Proteomes" id="UP000196125"/>
    </source>
</evidence>
<dbReference type="InterPro" id="IPR042172">
    <property type="entry name" value="Adenosylhomocyst_ase-like_sf"/>
</dbReference>
<name>A0A1Y6IR33_9VIBR</name>
<sequence>MSFAQDLNWIRRNMQRTAYTVAQFGDCRDKKVAVCTHLDMKMVPLYEGFLQQGGSLFVTTCNPTTVRNEVVEYLADLGAVTQAELNMSEQAWEDSIQQAIDWQPDYVCEFGAEIMSRIQQRGNQKIIAGLEGTGSGVARLQDEALTFPVYNWDDLDAKEGLHNRHMVGLTAWQAFCERTHLTLHEKTVLVIGYGLVGQGVAFSARAYGGAVVVAERDPARRLMAQYDGWQVADPDEMIGQADVVVTATGARNVVTQTHLRQLKNGAFVMNVGHVSDEIDTSGLDMSRAEEVMPYVFEYQQQGKHFFLLANGAMFNLTAGFGDSINAFDVTLAIMAAGMQHMMGEGAKAEPGFYLLPDEVWKPALSAGAEAEAE</sequence>
<dbReference type="EMBL" id="FXXI01000002">
    <property type="protein sequence ID" value="SMS00095.1"/>
    <property type="molecule type" value="Genomic_DNA"/>
</dbReference>
<feature type="domain" description="S-adenosyl-L-homocysteine hydrolase NAD binding" evidence="5">
    <location>
        <begin position="163"/>
        <end position="321"/>
    </location>
</feature>
<dbReference type="SMART" id="SM00996">
    <property type="entry name" value="AdoHcyase"/>
    <property type="match status" value="1"/>
</dbReference>
<dbReference type="GO" id="GO:0033353">
    <property type="term" value="P:S-adenosylmethionine cycle"/>
    <property type="evidence" value="ECO:0007669"/>
    <property type="project" value="TreeGrafter"/>
</dbReference>
<dbReference type="Proteomes" id="UP000196125">
    <property type="component" value="Unassembled WGS sequence"/>
</dbReference>
<dbReference type="GO" id="GO:0006730">
    <property type="term" value="P:one-carbon metabolic process"/>
    <property type="evidence" value="ECO:0007669"/>
    <property type="project" value="UniProtKB-KW"/>
</dbReference>
<reference evidence="6 9" key="2">
    <citation type="submission" date="2023-11" db="EMBL/GenBank/DDBJ databases">
        <title>Plant-associative lifestyle of Vibrio porteresiae and its evolutionary dynamics.</title>
        <authorList>
            <person name="Rameshkumar N."/>
            <person name="Kirti K."/>
        </authorList>
    </citation>
    <scope>NUCLEOTIDE SEQUENCE [LARGE SCALE GENOMIC DNA]</scope>
    <source>
        <strain evidence="6 9">MSSRF38</strain>
    </source>
</reference>
<protein>
    <submittedName>
        <fullName evidence="7">Adenosylhomocysteinase</fullName>
        <ecNumber evidence="7">3.3.1.1</ecNumber>
    </submittedName>
    <submittedName>
        <fullName evidence="6">NAD(P)-dependent oxidoreductase</fullName>
    </submittedName>
</protein>
<dbReference type="RefSeq" id="WP_087480173.1">
    <property type="nucleotide sequence ID" value="NZ_AP024883.1"/>
</dbReference>
<evidence type="ECO:0000313" key="9">
    <source>
        <dbReference type="Proteomes" id="UP001283366"/>
    </source>
</evidence>
<dbReference type="PANTHER" id="PTHR23420:SF0">
    <property type="entry name" value="ADENOSYLHOMOCYSTEINASE"/>
    <property type="match status" value="1"/>
</dbReference>
<dbReference type="Pfam" id="PF00670">
    <property type="entry name" value="AdoHcyase_NAD"/>
    <property type="match status" value="1"/>
</dbReference>
<dbReference type="Proteomes" id="UP001283366">
    <property type="component" value="Unassembled WGS sequence"/>
</dbReference>
<dbReference type="Gene3D" id="3.40.50.1480">
    <property type="entry name" value="Adenosylhomocysteinase-like"/>
    <property type="match status" value="1"/>
</dbReference>
<evidence type="ECO:0000256" key="1">
    <source>
        <dbReference type="ARBA" id="ARBA00001911"/>
    </source>
</evidence>
<dbReference type="SMART" id="SM00997">
    <property type="entry name" value="AdoHcyase_NAD"/>
    <property type="match status" value="1"/>
</dbReference>
<proteinExistence type="inferred from homology"/>
<comment type="similarity">
    <text evidence="2">Belongs to the adenosylhomocysteinase family.</text>
</comment>
<keyword evidence="9" id="KW-1185">Reference proteome</keyword>
<evidence type="ECO:0000313" key="6">
    <source>
        <dbReference type="EMBL" id="MDW6001879.1"/>
    </source>
</evidence>
<evidence type="ECO:0000256" key="3">
    <source>
        <dbReference type="ARBA" id="ARBA00022563"/>
    </source>
</evidence>
<evidence type="ECO:0000256" key="2">
    <source>
        <dbReference type="ARBA" id="ARBA00007122"/>
    </source>
</evidence>
<dbReference type="SUPFAM" id="SSF51735">
    <property type="entry name" value="NAD(P)-binding Rossmann-fold domains"/>
    <property type="match status" value="1"/>
</dbReference>
<dbReference type="InterPro" id="IPR036291">
    <property type="entry name" value="NAD(P)-bd_dom_sf"/>
</dbReference>
<comment type="cofactor">
    <cofactor evidence="1">
        <name>NAD(+)</name>
        <dbReference type="ChEBI" id="CHEBI:57540"/>
    </cofactor>
</comment>
<dbReference type="GO" id="GO:0004013">
    <property type="term" value="F:adenosylhomocysteinase activity"/>
    <property type="evidence" value="ECO:0007669"/>
    <property type="project" value="TreeGrafter"/>
</dbReference>
<dbReference type="InterPro" id="IPR015878">
    <property type="entry name" value="Ado_hCys_hydrolase_NAD-bd"/>
</dbReference>
<evidence type="ECO:0000256" key="4">
    <source>
        <dbReference type="ARBA" id="ARBA00023027"/>
    </source>
</evidence>
<dbReference type="PANTHER" id="PTHR23420">
    <property type="entry name" value="ADENOSYLHOMOCYSTEINASE"/>
    <property type="match status" value="1"/>
</dbReference>
<keyword evidence="7" id="KW-0378">Hydrolase</keyword>
<dbReference type="InterPro" id="IPR000043">
    <property type="entry name" value="Adenosylhomocysteinase-like"/>
</dbReference>
<dbReference type="EC" id="3.3.1.1" evidence="7"/>
<dbReference type="SUPFAM" id="SSF52283">
    <property type="entry name" value="Formate/glycerate dehydrogenase catalytic domain-like"/>
    <property type="match status" value="1"/>
</dbReference>
<dbReference type="Gene3D" id="3.40.50.720">
    <property type="entry name" value="NAD(P)-binding Rossmann-like Domain"/>
    <property type="match status" value="1"/>
</dbReference>
<keyword evidence="3" id="KW-0554">One-carbon metabolism</keyword>
<keyword evidence="4" id="KW-0520">NAD</keyword>
<dbReference type="GO" id="GO:0005829">
    <property type="term" value="C:cytosol"/>
    <property type="evidence" value="ECO:0007669"/>
    <property type="project" value="TreeGrafter"/>
</dbReference>